<proteinExistence type="predicted"/>
<reference evidence="3 4" key="1">
    <citation type="journal article" date="2019" name="Nat. Plants">
        <title>Genome sequencing of Musa balbisiana reveals subgenome evolution and function divergence in polyploid bananas.</title>
        <authorList>
            <person name="Yao X."/>
        </authorList>
    </citation>
    <scope>NUCLEOTIDE SEQUENCE [LARGE SCALE GENOMIC DNA]</scope>
    <source>
        <strain evidence="4">cv. DH-PKW</strain>
        <tissue evidence="3">Leaves</tissue>
    </source>
</reference>
<gene>
    <name evidence="3" type="ORF">C4D60_Mb06t10480</name>
</gene>
<accession>A0A4S8IM37</accession>
<feature type="chain" id="PRO_5020375588" evidence="2">
    <location>
        <begin position="20"/>
        <end position="317"/>
    </location>
</feature>
<evidence type="ECO:0000256" key="1">
    <source>
        <dbReference type="SAM" id="MobiDB-lite"/>
    </source>
</evidence>
<keyword evidence="2" id="KW-0732">Signal</keyword>
<dbReference type="EMBL" id="PYDT01000009">
    <property type="protein sequence ID" value="THU49525.1"/>
    <property type="molecule type" value="Genomic_DNA"/>
</dbReference>
<comment type="caution">
    <text evidence="3">The sequence shown here is derived from an EMBL/GenBank/DDBJ whole genome shotgun (WGS) entry which is preliminary data.</text>
</comment>
<dbReference type="Proteomes" id="UP000317650">
    <property type="component" value="Chromosome 6"/>
</dbReference>
<feature type="region of interest" description="Disordered" evidence="1">
    <location>
        <begin position="292"/>
        <end position="317"/>
    </location>
</feature>
<keyword evidence="4" id="KW-1185">Reference proteome</keyword>
<name>A0A4S8IM37_MUSBA</name>
<feature type="signal peptide" evidence="2">
    <location>
        <begin position="1"/>
        <end position="19"/>
    </location>
</feature>
<evidence type="ECO:0000313" key="3">
    <source>
        <dbReference type="EMBL" id="THU49525.1"/>
    </source>
</evidence>
<sequence length="317" mass="34452">MRLILLHFLPMSRVPGSLGCRSVTSEVGMLSGRGWSLAYKNGLRRMIPDFGPSDEQAGQGLLYYCTSVDCTRVWRGGTWVEQCLGTDSDLACVGQKFGTRVDQCLGTDPDLACVRQRLGTQIDQCLGTDPDLACVGQHLGTRVDQCLALANFVLWCLDDIIADLANQQSATKGSKKSVQQIPSSNQSHRWWNIGKDELSNDDSGGGGSCGWHQQPWRKLRMAAAMVAKVADGDVVGGVSFKCFRRWRRKLWSYLLAMKGAVHGISSGRGNCAQKRDLRTCPSAAKEALDVCVGSSGSRGEPGQRSSVYGTESDSHSR</sequence>
<protein>
    <submittedName>
        <fullName evidence="3">Uncharacterized protein</fullName>
    </submittedName>
</protein>
<evidence type="ECO:0000256" key="2">
    <source>
        <dbReference type="SAM" id="SignalP"/>
    </source>
</evidence>
<organism evidence="3 4">
    <name type="scientific">Musa balbisiana</name>
    <name type="common">Banana</name>
    <dbReference type="NCBI Taxonomy" id="52838"/>
    <lineage>
        <taxon>Eukaryota</taxon>
        <taxon>Viridiplantae</taxon>
        <taxon>Streptophyta</taxon>
        <taxon>Embryophyta</taxon>
        <taxon>Tracheophyta</taxon>
        <taxon>Spermatophyta</taxon>
        <taxon>Magnoliopsida</taxon>
        <taxon>Liliopsida</taxon>
        <taxon>Zingiberales</taxon>
        <taxon>Musaceae</taxon>
        <taxon>Musa</taxon>
    </lineage>
</organism>
<evidence type="ECO:0000313" key="4">
    <source>
        <dbReference type="Proteomes" id="UP000317650"/>
    </source>
</evidence>
<dbReference type="AlphaFoldDB" id="A0A4S8IM37"/>